<dbReference type="EMBL" id="JAUJYN010000005">
    <property type="protein sequence ID" value="KAK1270893.1"/>
    <property type="molecule type" value="Genomic_DNA"/>
</dbReference>
<reference evidence="1" key="2">
    <citation type="submission" date="2023-06" db="EMBL/GenBank/DDBJ databases">
        <authorList>
            <person name="Ma L."/>
            <person name="Liu K.-W."/>
            <person name="Li Z."/>
            <person name="Hsiao Y.-Y."/>
            <person name="Qi Y."/>
            <person name="Fu T."/>
            <person name="Tang G."/>
            <person name="Zhang D."/>
            <person name="Sun W.-H."/>
            <person name="Liu D.-K."/>
            <person name="Li Y."/>
            <person name="Chen G.-Z."/>
            <person name="Liu X.-D."/>
            <person name="Liao X.-Y."/>
            <person name="Jiang Y.-T."/>
            <person name="Yu X."/>
            <person name="Hao Y."/>
            <person name="Huang J."/>
            <person name="Zhao X.-W."/>
            <person name="Ke S."/>
            <person name="Chen Y.-Y."/>
            <person name="Wu W.-L."/>
            <person name="Hsu J.-L."/>
            <person name="Lin Y.-F."/>
            <person name="Huang M.-D."/>
            <person name="Li C.-Y."/>
            <person name="Huang L."/>
            <person name="Wang Z.-W."/>
            <person name="Zhao X."/>
            <person name="Zhong W.-Y."/>
            <person name="Peng D.-H."/>
            <person name="Ahmad S."/>
            <person name="Lan S."/>
            <person name="Zhang J.-S."/>
            <person name="Tsai W.-C."/>
            <person name="Van De Peer Y."/>
            <person name="Liu Z.-J."/>
        </authorList>
    </citation>
    <scope>NUCLEOTIDE SEQUENCE</scope>
    <source>
        <strain evidence="1">SCP</strain>
        <tissue evidence="1">Leaves</tissue>
    </source>
</reference>
<comment type="caution">
    <text evidence="1">The sequence shown here is derived from an EMBL/GenBank/DDBJ whole genome shotgun (WGS) entry which is preliminary data.</text>
</comment>
<reference evidence="1" key="1">
    <citation type="journal article" date="2023" name="Nat. Commun.">
        <title>Diploid and tetraploid genomes of Acorus and the evolution of monocots.</title>
        <authorList>
            <person name="Ma L."/>
            <person name="Liu K.W."/>
            <person name="Li Z."/>
            <person name="Hsiao Y.Y."/>
            <person name="Qi Y."/>
            <person name="Fu T."/>
            <person name="Tang G.D."/>
            <person name="Zhang D."/>
            <person name="Sun W.H."/>
            <person name="Liu D.K."/>
            <person name="Li Y."/>
            <person name="Chen G.Z."/>
            <person name="Liu X.D."/>
            <person name="Liao X.Y."/>
            <person name="Jiang Y.T."/>
            <person name="Yu X."/>
            <person name="Hao Y."/>
            <person name="Huang J."/>
            <person name="Zhao X.W."/>
            <person name="Ke S."/>
            <person name="Chen Y.Y."/>
            <person name="Wu W.L."/>
            <person name="Hsu J.L."/>
            <person name="Lin Y.F."/>
            <person name="Huang M.D."/>
            <person name="Li C.Y."/>
            <person name="Huang L."/>
            <person name="Wang Z.W."/>
            <person name="Zhao X."/>
            <person name="Zhong W.Y."/>
            <person name="Peng D.H."/>
            <person name="Ahmad S."/>
            <person name="Lan S."/>
            <person name="Zhang J.S."/>
            <person name="Tsai W.C."/>
            <person name="Van de Peer Y."/>
            <person name="Liu Z.J."/>
        </authorList>
    </citation>
    <scope>NUCLEOTIDE SEQUENCE</scope>
    <source>
        <strain evidence="1">SCP</strain>
    </source>
</reference>
<accession>A0AAV9B376</accession>
<sequence>MLVLRCRKRFKHQSTSPCVAPDRVKVLQSVPQEGTSQSFTSDILERGLGIYSSRDASDAGNTLTVLDRLIKNTYYHPLIDKIQKKDHILD</sequence>
<dbReference type="Proteomes" id="UP001179952">
    <property type="component" value="Unassembled WGS sequence"/>
</dbReference>
<evidence type="ECO:0000313" key="1">
    <source>
        <dbReference type="EMBL" id="KAK1270893.1"/>
    </source>
</evidence>
<keyword evidence="2" id="KW-1185">Reference proteome</keyword>
<proteinExistence type="predicted"/>
<dbReference type="AlphaFoldDB" id="A0AAV9B376"/>
<organism evidence="1 2">
    <name type="scientific">Acorus gramineus</name>
    <name type="common">Dwarf sweet flag</name>
    <dbReference type="NCBI Taxonomy" id="55184"/>
    <lineage>
        <taxon>Eukaryota</taxon>
        <taxon>Viridiplantae</taxon>
        <taxon>Streptophyta</taxon>
        <taxon>Embryophyta</taxon>
        <taxon>Tracheophyta</taxon>
        <taxon>Spermatophyta</taxon>
        <taxon>Magnoliopsida</taxon>
        <taxon>Liliopsida</taxon>
        <taxon>Acoraceae</taxon>
        <taxon>Acorus</taxon>
    </lineage>
</organism>
<name>A0AAV9B376_ACOGR</name>
<evidence type="ECO:0000313" key="2">
    <source>
        <dbReference type="Proteomes" id="UP001179952"/>
    </source>
</evidence>
<gene>
    <name evidence="1" type="ORF">QJS04_geneDACA004334</name>
</gene>
<protein>
    <submittedName>
        <fullName evidence="1">Uncharacterized protein</fullName>
    </submittedName>
</protein>